<feature type="non-terminal residue" evidence="1">
    <location>
        <position position="1"/>
    </location>
</feature>
<organism evidence="1 2">
    <name type="scientific">Volvox africanus</name>
    <dbReference type="NCBI Taxonomy" id="51714"/>
    <lineage>
        <taxon>Eukaryota</taxon>
        <taxon>Viridiplantae</taxon>
        <taxon>Chlorophyta</taxon>
        <taxon>core chlorophytes</taxon>
        <taxon>Chlorophyceae</taxon>
        <taxon>CS clade</taxon>
        <taxon>Chlamydomonadales</taxon>
        <taxon>Volvocaceae</taxon>
        <taxon>Volvox</taxon>
    </lineage>
</organism>
<sequence length="829" mass="89595">RYMFIFFNRNFQLLTNAAMLSCLISPPASLQPRKIYNTLVPDVFPALPPDPRQDVPKAVERKMGKLAEYVQRYPARTAKVSRRLTRRMKKELRSQGYGQAKVAVFTYKYLLSKSSEEGSNFTFSYFTKELIDEPDAVIKTLLAHPEPIVKLFGAELLESYIKAQSPVQHQLSAVEPLVVTVCELAGLSGGDQQLKVSSLGVIAEYVGLCHELKMLPTKLEEIMGAVLENLDTSKGAGVAGGPHATSEESSLHGLAHSVLLKFKPFLQDISTVYRVMETLFWHLDKGGRWQKAEAVQNLMAIVQSSCSDQPFPLFAALIRHSSAPGLRPDERVVVTNLALQQAPVYSLSAFSMSLQELPRALTADQHSDTSQLRSTIAAAMRQLARAVGDVAQMCEAISAVLRTHTMPTKHAQACLDCALAAVLAVPDFPEAGRTFPGGHAPAQLLQQLAAMITVWGPADPDLRATACQFLGAILTACGPGLRDEKQALGLMDMVLQMAQNVSLGTPPDMAIMSRVLSTCLGSRQPELLLHGVRLCKVLLVEALKYAPPANAAIAVERVASGTVERPGTGDEEADRLWAVALLWLVNNLLSTLASRANCNHLLPLRFNIPGEACTSLKEEAGNLQSCSPVFEGNASSAEACLRAVQSEWPIDHWYGKVLDALCKGSVLQTHYMHNLQNIIFEPFAAHVMPGLPPTQQLAAQRSIDPTSEAAAGGAVHARDVAITQLSSKLEAMARTRMASIKRERLNLQHVLDMLAEGDVDELAAAAPPPAIGKATANTATVPASADKLVLSEGGILDMVKASEYPSQLPLGMGLLETSELLQRLEAVTG</sequence>
<dbReference type="Proteomes" id="UP001165090">
    <property type="component" value="Unassembled WGS sequence"/>
</dbReference>
<keyword evidence="2" id="KW-1185">Reference proteome</keyword>
<reference evidence="1 2" key="1">
    <citation type="journal article" date="2023" name="IScience">
        <title>Expanded male sex-determining region conserved during the evolution of homothallism in the green alga Volvox.</title>
        <authorList>
            <person name="Yamamoto K."/>
            <person name="Matsuzaki R."/>
            <person name="Mahakham W."/>
            <person name="Heman W."/>
            <person name="Sekimoto H."/>
            <person name="Kawachi M."/>
            <person name="Minakuchi Y."/>
            <person name="Toyoda A."/>
            <person name="Nozaki H."/>
        </authorList>
    </citation>
    <scope>NUCLEOTIDE SEQUENCE [LARGE SCALE GENOMIC DNA]</scope>
    <source>
        <strain evidence="1 2">NIES-4468</strain>
    </source>
</reference>
<dbReference type="EMBL" id="BSDZ01000089">
    <property type="protein sequence ID" value="GLI70049.1"/>
    <property type="molecule type" value="Genomic_DNA"/>
</dbReference>
<dbReference type="SUPFAM" id="SSF48371">
    <property type="entry name" value="ARM repeat"/>
    <property type="match status" value="1"/>
</dbReference>
<dbReference type="InterPro" id="IPR055296">
    <property type="entry name" value="SRL2-like"/>
</dbReference>
<accession>A0ABQ5SJV1</accession>
<comment type="caution">
    <text evidence="1">The sequence shown here is derived from an EMBL/GenBank/DDBJ whole genome shotgun (WGS) entry which is preliminary data.</text>
</comment>
<dbReference type="PANTHER" id="PTHR46087:SF11">
    <property type="entry name" value="PROTEIN SEMI-ROLLED LEAF 2"/>
    <property type="match status" value="1"/>
</dbReference>
<dbReference type="InterPro" id="IPR016024">
    <property type="entry name" value="ARM-type_fold"/>
</dbReference>
<gene>
    <name evidence="1" type="ORF">VaNZ11_014817</name>
</gene>
<protein>
    <submittedName>
        <fullName evidence="1">Uncharacterized protein</fullName>
    </submittedName>
</protein>
<dbReference type="PANTHER" id="PTHR46087">
    <property type="entry name" value="PUTATIVE, EXPRESSED-RELATED"/>
    <property type="match status" value="1"/>
</dbReference>
<proteinExistence type="predicted"/>
<evidence type="ECO:0000313" key="1">
    <source>
        <dbReference type="EMBL" id="GLI70049.1"/>
    </source>
</evidence>
<name>A0ABQ5SJV1_9CHLO</name>
<evidence type="ECO:0000313" key="2">
    <source>
        <dbReference type="Proteomes" id="UP001165090"/>
    </source>
</evidence>